<keyword evidence="4" id="KW-1185">Reference proteome</keyword>
<organism evidence="3 4">
    <name type="scientific">Adlercreutzia faecimuris</name>
    <dbReference type="NCBI Taxonomy" id="2897341"/>
    <lineage>
        <taxon>Bacteria</taxon>
        <taxon>Bacillati</taxon>
        <taxon>Actinomycetota</taxon>
        <taxon>Coriobacteriia</taxon>
        <taxon>Eggerthellales</taxon>
        <taxon>Eggerthellaceae</taxon>
        <taxon>Adlercreutzia</taxon>
    </lineage>
</organism>
<sequence>MENNSADQRKSPNLPQFRDIQMVSDGWIKKYLLTYEMPDGSEYRYESVSRKGIDAYRAQLLGNAAGEAPEPDAVCIVPVLPDDSLLLIREFRYPVNAQVIAFPAGLIEPSETLAACVDRELREETGYRLRRNFDRDPLMPLPQSGYSSVGMAEENVRVVIAYVEPDGDAQPGETEFIERFTLTRDEVGPFLDTNRELIGTRCQLLLEAVRRTNVLRKRLALMQNPLRSEDFA</sequence>
<dbReference type="Gene3D" id="3.90.79.10">
    <property type="entry name" value="Nucleoside Triphosphate Pyrophosphohydrolase"/>
    <property type="match status" value="1"/>
</dbReference>
<evidence type="ECO:0000313" key="3">
    <source>
        <dbReference type="EMBL" id="MCI2240767.1"/>
    </source>
</evidence>
<dbReference type="PANTHER" id="PTHR11839">
    <property type="entry name" value="UDP/ADP-SUGAR PYROPHOSPHATASE"/>
    <property type="match status" value="1"/>
</dbReference>
<name>A0ABS9WE93_9ACTN</name>
<dbReference type="InterPro" id="IPR000086">
    <property type="entry name" value="NUDIX_hydrolase_dom"/>
</dbReference>
<dbReference type="Proteomes" id="UP001430755">
    <property type="component" value="Unassembled WGS sequence"/>
</dbReference>
<dbReference type="GO" id="GO:0016787">
    <property type="term" value="F:hydrolase activity"/>
    <property type="evidence" value="ECO:0007669"/>
    <property type="project" value="UniProtKB-KW"/>
</dbReference>
<dbReference type="PANTHER" id="PTHR11839:SF1">
    <property type="entry name" value="ADP-SUGAR PYROPHOSPHATASE"/>
    <property type="match status" value="1"/>
</dbReference>
<feature type="domain" description="Nudix hydrolase" evidence="2">
    <location>
        <begin position="69"/>
        <end position="204"/>
    </location>
</feature>
<dbReference type="PROSITE" id="PS51462">
    <property type="entry name" value="NUDIX"/>
    <property type="match status" value="1"/>
</dbReference>
<gene>
    <name evidence="3" type="ORF">LPT13_00125</name>
</gene>
<dbReference type="InterPro" id="IPR015797">
    <property type="entry name" value="NUDIX_hydrolase-like_dom_sf"/>
</dbReference>
<evidence type="ECO:0000259" key="2">
    <source>
        <dbReference type="PROSITE" id="PS51462"/>
    </source>
</evidence>
<dbReference type="InterPro" id="IPR020084">
    <property type="entry name" value="NUDIX_hydrolase_CS"/>
</dbReference>
<accession>A0ABS9WE93</accession>
<evidence type="ECO:0000256" key="1">
    <source>
        <dbReference type="ARBA" id="ARBA00022801"/>
    </source>
</evidence>
<proteinExistence type="predicted"/>
<dbReference type="Pfam" id="PF00293">
    <property type="entry name" value="NUDIX"/>
    <property type="match status" value="1"/>
</dbReference>
<protein>
    <submittedName>
        <fullName evidence="3">NUDIX hydrolase</fullName>
    </submittedName>
</protein>
<dbReference type="RefSeq" id="WP_242162322.1">
    <property type="nucleotide sequence ID" value="NZ_JAJMLW010000001.1"/>
</dbReference>
<evidence type="ECO:0000313" key="4">
    <source>
        <dbReference type="Proteomes" id="UP001430755"/>
    </source>
</evidence>
<dbReference type="SUPFAM" id="SSF55811">
    <property type="entry name" value="Nudix"/>
    <property type="match status" value="1"/>
</dbReference>
<dbReference type="CDD" id="cd03424">
    <property type="entry name" value="NUDIX_ADPRase_Nudt5_UGPPase_Nudt14"/>
    <property type="match status" value="1"/>
</dbReference>
<dbReference type="EMBL" id="JAJMLW010000001">
    <property type="protein sequence ID" value="MCI2240767.1"/>
    <property type="molecule type" value="Genomic_DNA"/>
</dbReference>
<keyword evidence="1 3" id="KW-0378">Hydrolase</keyword>
<dbReference type="PROSITE" id="PS00893">
    <property type="entry name" value="NUDIX_BOX"/>
    <property type="match status" value="1"/>
</dbReference>
<comment type="caution">
    <text evidence="3">The sequence shown here is derived from an EMBL/GenBank/DDBJ whole genome shotgun (WGS) entry which is preliminary data.</text>
</comment>
<reference evidence="3" key="1">
    <citation type="submission" date="2021-11" db="EMBL/GenBank/DDBJ databases">
        <title>A Novel Adlercreutzia Species, isolated from a Allomyrina dichotoma larva feces.</title>
        <authorList>
            <person name="Suh M.K."/>
        </authorList>
    </citation>
    <scope>NUCLEOTIDE SEQUENCE</scope>
    <source>
        <strain evidence="3">JBNU-10</strain>
    </source>
</reference>